<gene>
    <name evidence="2" type="ORF">C7460_109109</name>
</gene>
<dbReference type="Gene3D" id="2.60.120.10">
    <property type="entry name" value="Jelly Rolls"/>
    <property type="match status" value="1"/>
</dbReference>
<name>A0A3D9L4R1_MARFU</name>
<dbReference type="InterPro" id="IPR014710">
    <property type="entry name" value="RmlC-like_jellyroll"/>
</dbReference>
<dbReference type="OrthoDB" id="1933280at2"/>
<dbReference type="CDD" id="cd00038">
    <property type="entry name" value="CAP_ED"/>
    <property type="match status" value="1"/>
</dbReference>
<reference evidence="2 3" key="1">
    <citation type="submission" date="2018-07" db="EMBL/GenBank/DDBJ databases">
        <title>Genomic Encyclopedia of Type Strains, Phase IV (KMG-IV): sequencing the most valuable type-strain genomes for metagenomic binning, comparative biology and taxonomic classification.</title>
        <authorList>
            <person name="Goeker M."/>
        </authorList>
    </citation>
    <scope>NUCLEOTIDE SEQUENCE [LARGE SCALE GENOMIC DNA]</scope>
    <source>
        <strain evidence="2 3">DSM 4134</strain>
    </source>
</reference>
<protein>
    <submittedName>
        <fullName evidence="2">CRP-like cAMP-binding protein</fullName>
    </submittedName>
</protein>
<accession>A0A3D9L4R1</accession>
<evidence type="ECO:0000259" key="1">
    <source>
        <dbReference type="PROSITE" id="PS50042"/>
    </source>
</evidence>
<sequence length="194" mass="22232">MSQLLFENIKSKTNLSEDDFKVFMGFMTPFELSKNNYLLRRGEVARHMAFITEGVLYTYSVDEKGEKHVIQIALSDYWTTDLFSLFSGAPSSYDIVALEPTSGFLLSKIAFEEACLQLPVLERFFRILIQNGYVQSQRRIAGIYSSSAEERYLQLLKANQEIIHRIPQHVIASYLGIKPQSLSRIRKQMAQSSS</sequence>
<evidence type="ECO:0000313" key="2">
    <source>
        <dbReference type="EMBL" id="RED98917.1"/>
    </source>
</evidence>
<keyword evidence="3" id="KW-1185">Reference proteome</keyword>
<dbReference type="EMBL" id="QREG01000009">
    <property type="protein sequence ID" value="RED98917.1"/>
    <property type="molecule type" value="Genomic_DNA"/>
</dbReference>
<dbReference type="Pfam" id="PF00027">
    <property type="entry name" value="cNMP_binding"/>
    <property type="match status" value="1"/>
</dbReference>
<comment type="caution">
    <text evidence="2">The sequence shown here is derived from an EMBL/GenBank/DDBJ whole genome shotgun (WGS) entry which is preliminary data.</text>
</comment>
<evidence type="ECO:0000313" key="3">
    <source>
        <dbReference type="Proteomes" id="UP000256779"/>
    </source>
</evidence>
<feature type="domain" description="Cyclic nucleotide-binding" evidence="1">
    <location>
        <begin position="14"/>
        <end position="113"/>
    </location>
</feature>
<dbReference type="InterPro" id="IPR018490">
    <property type="entry name" value="cNMP-bd_dom_sf"/>
</dbReference>
<dbReference type="Proteomes" id="UP000256779">
    <property type="component" value="Unassembled WGS sequence"/>
</dbReference>
<dbReference type="AlphaFoldDB" id="A0A3D9L4R1"/>
<dbReference type="SUPFAM" id="SSF51206">
    <property type="entry name" value="cAMP-binding domain-like"/>
    <property type="match status" value="1"/>
</dbReference>
<dbReference type="InterPro" id="IPR000595">
    <property type="entry name" value="cNMP-bd_dom"/>
</dbReference>
<dbReference type="PROSITE" id="PS50042">
    <property type="entry name" value="CNMP_BINDING_3"/>
    <property type="match status" value="1"/>
</dbReference>
<proteinExistence type="predicted"/>
<dbReference type="RefSeq" id="WP_115868220.1">
    <property type="nucleotide sequence ID" value="NZ_QREG01000009.1"/>
</dbReference>
<organism evidence="2 3">
    <name type="scientific">Marinoscillum furvescens DSM 4134</name>
    <dbReference type="NCBI Taxonomy" id="1122208"/>
    <lineage>
        <taxon>Bacteria</taxon>
        <taxon>Pseudomonadati</taxon>
        <taxon>Bacteroidota</taxon>
        <taxon>Cytophagia</taxon>
        <taxon>Cytophagales</taxon>
        <taxon>Reichenbachiellaceae</taxon>
        <taxon>Marinoscillum</taxon>
    </lineage>
</organism>